<dbReference type="InterPro" id="IPR006626">
    <property type="entry name" value="PbH1"/>
</dbReference>
<dbReference type="AlphaFoldDB" id="A0AA96RCR8"/>
<sequence>MSKKVSRRKLLAGMGAAGAAWAAARLLPGTASASVSNQVYGNGSLQEAQLTASGDCCACTTMAELRSNAAPAAYSLYYVTDKGREGHFVYDSSDTTSPDNNGTVLVSTAVTPQARFRRIQETESTNVKWFGAKGDGTGDDTAAIQASIDAVNAAGGGTVFFPSGTYIVNPRRTSSTYSALTLKSKVSLLGEGPASTLKVIDNPGNYFAVLTSSSSSVLQDVRISRLRIDQNPSNNPTSNIDTANPPPGGNYYQFAVISYNYENVVIEDVRFDPCCGVNAVSFNNVACRGGTVSQCYFRFVRAAGSPTYDNTSIYINGWNHTVVGNQFYSDVTTAKALGAIETHTGQSTIANNVTEGFSTGLNLQASSQTMSNCDMTVTGNTFSQANQGIQLWALGTYPIKNVTISGNTIRVDGAAHNRSTTAGICSAGSSSDTGNFENITITGNTIVFKEETVYRSNLFESSAFGIGLTKPVAMSNIMISNNVIVNAPITGIHMGCPLSGKISTLTNVGITGNVIVNAGHYPGVAESYRAGILLRNIVSNAYVTDNSIIDTYPESKLLYSIKLNDSEGTYSEVEVKDNFIRANQGGLWLDLSPSVTRREGETFLKLSASNPPSSGSYNPGDVIFCQAAAAASGAPAAYLCTKGGTYGSLSGITATGSAASRKLTVSSSASLKIGQWISIPTSAGINERQIVRIGGTEVRLDANLSGSVSGGTLSYFAPALKPFGSYL</sequence>
<dbReference type="PROSITE" id="PS51318">
    <property type="entry name" value="TAT"/>
    <property type="match status" value="1"/>
</dbReference>
<dbReference type="EMBL" id="CP130318">
    <property type="protein sequence ID" value="WNQ08997.1"/>
    <property type="molecule type" value="Genomic_DNA"/>
</dbReference>
<keyword evidence="3" id="KW-0378">Hydrolase</keyword>
<dbReference type="KEGG" id="paun:MJA45_15215"/>
<dbReference type="Proteomes" id="UP001305702">
    <property type="component" value="Chromosome"/>
</dbReference>
<feature type="signal peptide" evidence="1">
    <location>
        <begin position="1"/>
        <end position="22"/>
    </location>
</feature>
<evidence type="ECO:0000313" key="3">
    <source>
        <dbReference type="EMBL" id="WNQ08997.1"/>
    </source>
</evidence>
<protein>
    <submittedName>
        <fullName evidence="3">Glycosyl hydrolase family 28-related protein</fullName>
    </submittedName>
</protein>
<keyword evidence="4" id="KW-1185">Reference proteome</keyword>
<proteinExistence type="predicted"/>
<dbReference type="InterPro" id="IPR011050">
    <property type="entry name" value="Pectin_lyase_fold/virulence"/>
</dbReference>
<name>A0AA96RCR8_9BACL</name>
<dbReference type="Pfam" id="PF12708">
    <property type="entry name" value="Pect-lyase_RHGA_epim"/>
    <property type="match status" value="1"/>
</dbReference>
<accession>A0AA96RCR8</accession>
<dbReference type="InterPro" id="IPR006311">
    <property type="entry name" value="TAT_signal"/>
</dbReference>
<feature type="chain" id="PRO_5041728827" evidence="1">
    <location>
        <begin position="23"/>
        <end position="727"/>
    </location>
</feature>
<dbReference type="RefSeq" id="WP_315602764.1">
    <property type="nucleotide sequence ID" value="NZ_CP130318.1"/>
</dbReference>
<gene>
    <name evidence="3" type="ORF">MJA45_15215</name>
</gene>
<reference evidence="3 4" key="1">
    <citation type="submission" date="2022-02" db="EMBL/GenBank/DDBJ databases">
        <title>Paenibacillus sp. MBLB1776 Whole Genome Shotgun Sequencing.</title>
        <authorList>
            <person name="Hwang C.Y."/>
            <person name="Cho E.-S."/>
            <person name="Seo M.-J."/>
        </authorList>
    </citation>
    <scope>NUCLEOTIDE SEQUENCE [LARGE SCALE GENOMIC DNA]</scope>
    <source>
        <strain evidence="3 4">MBLB1776</strain>
    </source>
</reference>
<evidence type="ECO:0000313" key="4">
    <source>
        <dbReference type="Proteomes" id="UP001305702"/>
    </source>
</evidence>
<dbReference type="Gene3D" id="2.160.20.10">
    <property type="entry name" value="Single-stranded right-handed beta-helix, Pectin lyase-like"/>
    <property type="match status" value="1"/>
</dbReference>
<feature type="domain" description="Rhamnogalacturonase A/B/Epimerase-like pectate lyase" evidence="2">
    <location>
        <begin position="125"/>
        <end position="389"/>
    </location>
</feature>
<dbReference type="InterPro" id="IPR024535">
    <property type="entry name" value="RHGA/B-epi-like_pectate_lyase"/>
</dbReference>
<dbReference type="SUPFAM" id="SSF51126">
    <property type="entry name" value="Pectin lyase-like"/>
    <property type="match status" value="2"/>
</dbReference>
<dbReference type="GO" id="GO:0016787">
    <property type="term" value="F:hydrolase activity"/>
    <property type="evidence" value="ECO:0007669"/>
    <property type="project" value="UniProtKB-KW"/>
</dbReference>
<evidence type="ECO:0000259" key="2">
    <source>
        <dbReference type="Pfam" id="PF12708"/>
    </source>
</evidence>
<evidence type="ECO:0000256" key="1">
    <source>
        <dbReference type="SAM" id="SignalP"/>
    </source>
</evidence>
<dbReference type="InterPro" id="IPR012334">
    <property type="entry name" value="Pectin_lyas_fold"/>
</dbReference>
<keyword evidence="1" id="KW-0732">Signal</keyword>
<organism evidence="3 4">
    <name type="scientific">Paenibacillus aurantius</name>
    <dbReference type="NCBI Taxonomy" id="2918900"/>
    <lineage>
        <taxon>Bacteria</taxon>
        <taxon>Bacillati</taxon>
        <taxon>Bacillota</taxon>
        <taxon>Bacilli</taxon>
        <taxon>Bacillales</taxon>
        <taxon>Paenibacillaceae</taxon>
        <taxon>Paenibacillus</taxon>
    </lineage>
</organism>
<dbReference type="SMART" id="SM00710">
    <property type="entry name" value="PbH1"/>
    <property type="match status" value="9"/>
</dbReference>